<name>A0ABW3M254_9PSEU</name>
<evidence type="ECO:0000313" key="4">
    <source>
        <dbReference type="Proteomes" id="UP001597045"/>
    </source>
</evidence>
<dbReference type="Proteomes" id="UP001597045">
    <property type="component" value="Unassembled WGS sequence"/>
</dbReference>
<comment type="caution">
    <text evidence="3">The sequence shown here is derived from an EMBL/GenBank/DDBJ whole genome shotgun (WGS) entry which is preliminary data.</text>
</comment>
<gene>
    <name evidence="3" type="ORF">ACFQ1S_01545</name>
</gene>
<reference evidence="4" key="1">
    <citation type="journal article" date="2019" name="Int. J. Syst. Evol. Microbiol.">
        <title>The Global Catalogue of Microorganisms (GCM) 10K type strain sequencing project: providing services to taxonomists for standard genome sequencing and annotation.</title>
        <authorList>
            <consortium name="The Broad Institute Genomics Platform"/>
            <consortium name="The Broad Institute Genome Sequencing Center for Infectious Disease"/>
            <person name="Wu L."/>
            <person name="Ma J."/>
        </authorList>
    </citation>
    <scope>NUCLEOTIDE SEQUENCE [LARGE SCALE GENOMIC DNA]</scope>
    <source>
        <strain evidence="4">JCM 31486</strain>
    </source>
</reference>
<dbReference type="InterPro" id="IPR006120">
    <property type="entry name" value="Resolvase_HTH_dom"/>
</dbReference>
<evidence type="ECO:0000259" key="2">
    <source>
        <dbReference type="Pfam" id="PF02796"/>
    </source>
</evidence>
<dbReference type="Pfam" id="PF02796">
    <property type="entry name" value="HTH_7"/>
    <property type="match status" value="1"/>
</dbReference>
<feature type="domain" description="Resolvase HTH" evidence="2">
    <location>
        <begin position="55"/>
        <end position="91"/>
    </location>
</feature>
<keyword evidence="4" id="KW-1185">Reference proteome</keyword>
<evidence type="ECO:0000256" key="1">
    <source>
        <dbReference type="SAM" id="MobiDB-lite"/>
    </source>
</evidence>
<sequence>MGIDPAAVPTTTPSHPLSIRPFVHVLSDILPREVMHVPEESLESGTRAETKRGRGRPRKTNLTSEIVGELLAKGFTQTQIAIEHNVSKQTVSVLAKAVPNRARSPREAIRDNFPWPDMAPGFKKAAIYEHVSEYLKWMELGTEKLTERQRKRLRAWLDTLQELNQVVVFDPTILPTVHSRYGGWQYAPRTESDGDLLIRVNEHVVFKNPEEAEEIWRMPEDRP</sequence>
<accession>A0ABW3M254</accession>
<evidence type="ECO:0000313" key="3">
    <source>
        <dbReference type="EMBL" id="MFD1044367.1"/>
    </source>
</evidence>
<organism evidence="3 4">
    <name type="scientific">Kibdelosporangium lantanae</name>
    <dbReference type="NCBI Taxonomy" id="1497396"/>
    <lineage>
        <taxon>Bacteria</taxon>
        <taxon>Bacillati</taxon>
        <taxon>Actinomycetota</taxon>
        <taxon>Actinomycetes</taxon>
        <taxon>Pseudonocardiales</taxon>
        <taxon>Pseudonocardiaceae</taxon>
        <taxon>Kibdelosporangium</taxon>
    </lineage>
</organism>
<protein>
    <submittedName>
        <fullName evidence="3">Helix-turn-helix domain-containing protein</fullName>
    </submittedName>
</protein>
<dbReference type="EMBL" id="JBHTIS010000041">
    <property type="protein sequence ID" value="MFD1044367.1"/>
    <property type="molecule type" value="Genomic_DNA"/>
</dbReference>
<feature type="region of interest" description="Disordered" evidence="1">
    <location>
        <begin position="37"/>
        <end position="59"/>
    </location>
</feature>
<proteinExistence type="predicted"/>